<dbReference type="EMBL" id="KB644409">
    <property type="protein sequence ID" value="EPS26465.1"/>
    <property type="molecule type" value="Genomic_DNA"/>
</dbReference>
<dbReference type="Proteomes" id="UP000019376">
    <property type="component" value="Unassembled WGS sequence"/>
</dbReference>
<gene>
    <name evidence="2" type="ORF">PDE_01402</name>
</gene>
<reference evidence="2 3" key="1">
    <citation type="journal article" date="2013" name="PLoS ONE">
        <title>Genomic and secretomic analyses reveal unique features of the lignocellulolytic enzyme system of Penicillium decumbens.</title>
        <authorList>
            <person name="Liu G."/>
            <person name="Zhang L."/>
            <person name="Wei X."/>
            <person name="Zou G."/>
            <person name="Qin Y."/>
            <person name="Ma L."/>
            <person name="Li J."/>
            <person name="Zheng H."/>
            <person name="Wang S."/>
            <person name="Wang C."/>
            <person name="Xun L."/>
            <person name="Zhao G.-P."/>
            <person name="Zhou Z."/>
            <person name="Qu Y."/>
        </authorList>
    </citation>
    <scope>NUCLEOTIDE SEQUENCE [LARGE SCALE GENOMIC DNA]</scope>
    <source>
        <strain evidence="3">114-2 / CGMCC 5302</strain>
    </source>
</reference>
<accession>S7Z7D1</accession>
<name>S7Z7D1_PENO1</name>
<feature type="compositionally biased region" description="Polar residues" evidence="1">
    <location>
        <begin position="84"/>
        <end position="95"/>
    </location>
</feature>
<feature type="compositionally biased region" description="Polar residues" evidence="1">
    <location>
        <begin position="52"/>
        <end position="63"/>
    </location>
</feature>
<dbReference type="AlphaFoldDB" id="S7Z7D1"/>
<keyword evidence="3" id="KW-1185">Reference proteome</keyword>
<feature type="region of interest" description="Disordered" evidence="1">
    <location>
        <begin position="80"/>
        <end position="113"/>
    </location>
</feature>
<dbReference type="HOGENOM" id="CLU_2134375_0_0_1"/>
<evidence type="ECO:0000313" key="3">
    <source>
        <dbReference type="Proteomes" id="UP000019376"/>
    </source>
</evidence>
<feature type="compositionally biased region" description="Polar residues" evidence="1">
    <location>
        <begin position="1"/>
        <end position="10"/>
    </location>
</feature>
<feature type="region of interest" description="Disordered" evidence="1">
    <location>
        <begin position="1"/>
        <end position="67"/>
    </location>
</feature>
<proteinExistence type="predicted"/>
<evidence type="ECO:0000256" key="1">
    <source>
        <dbReference type="SAM" id="MobiDB-lite"/>
    </source>
</evidence>
<sequence>MVFSSLTQGSMGPPDPRHKSRCQDAVLSHSFSALEPSATDRQAARPGLATAQAHSPGSLTSLPTGHPLMIIQPAQGWRAVKSAQAGSSDATAQENTRGRSRVSGGSAEGVEGS</sequence>
<protein>
    <submittedName>
        <fullName evidence="2">Uncharacterized protein</fullName>
    </submittedName>
</protein>
<evidence type="ECO:0000313" key="2">
    <source>
        <dbReference type="EMBL" id="EPS26465.1"/>
    </source>
</evidence>
<organism evidence="2 3">
    <name type="scientific">Penicillium oxalicum (strain 114-2 / CGMCC 5302)</name>
    <name type="common">Penicillium decumbens</name>
    <dbReference type="NCBI Taxonomy" id="933388"/>
    <lineage>
        <taxon>Eukaryota</taxon>
        <taxon>Fungi</taxon>
        <taxon>Dikarya</taxon>
        <taxon>Ascomycota</taxon>
        <taxon>Pezizomycotina</taxon>
        <taxon>Eurotiomycetes</taxon>
        <taxon>Eurotiomycetidae</taxon>
        <taxon>Eurotiales</taxon>
        <taxon>Aspergillaceae</taxon>
        <taxon>Penicillium</taxon>
    </lineage>
</organism>
<feature type="compositionally biased region" description="Low complexity" evidence="1">
    <location>
        <begin position="101"/>
        <end position="113"/>
    </location>
</feature>